<evidence type="ECO:0000313" key="6">
    <source>
        <dbReference type="EMBL" id="GHA43487.1"/>
    </source>
</evidence>
<comment type="subcellular location">
    <subcellularLocation>
        <location evidence="1">Endomembrane system</location>
    </subcellularLocation>
</comment>
<evidence type="ECO:0000256" key="5">
    <source>
        <dbReference type="ARBA" id="ARBA00023136"/>
    </source>
</evidence>
<reference evidence="7" key="1">
    <citation type="journal article" date="2019" name="Int. J. Syst. Evol. Microbiol.">
        <title>The Global Catalogue of Microorganisms (GCM) 10K type strain sequencing project: providing services to taxonomists for standard genome sequencing and annotation.</title>
        <authorList>
            <consortium name="The Broad Institute Genomics Platform"/>
            <consortium name="The Broad Institute Genome Sequencing Center for Infectious Disease"/>
            <person name="Wu L."/>
            <person name="Ma J."/>
        </authorList>
    </citation>
    <scope>NUCLEOTIDE SEQUENCE [LARGE SCALE GENOMIC DNA]</scope>
    <source>
        <strain evidence="7">KCTC 32465</strain>
    </source>
</reference>
<organism evidence="6 7">
    <name type="scientific">Paramylibacter ulvae</name>
    <dbReference type="NCBI Taxonomy" id="1651968"/>
    <lineage>
        <taxon>Bacteria</taxon>
        <taxon>Pseudomonadati</taxon>
        <taxon>Pseudomonadota</taxon>
        <taxon>Alphaproteobacteria</taxon>
        <taxon>Rhodobacterales</taxon>
        <taxon>Paracoccaceae</taxon>
        <taxon>Paramylibacter</taxon>
    </lineage>
</organism>
<dbReference type="RefSeq" id="WP_189639005.1">
    <property type="nucleotide sequence ID" value="NZ_BMZF01000001.1"/>
</dbReference>
<dbReference type="PANTHER" id="PTHR30024">
    <property type="entry name" value="ALIPHATIC SULFONATES-BINDING PROTEIN-RELATED"/>
    <property type="match status" value="1"/>
</dbReference>
<keyword evidence="7" id="KW-1185">Reference proteome</keyword>
<sequence length="381" mass="41692">MTTPIHCGFIPLTDAAPLIVAHELGFAEEENIALNLTREHSWSSIRDKLAFGVYDAAHMLAPMPIAMSLGKGQVNSKIIAPMVLSMNGDSFVFRTNGEAPPRFNDTNDFIQYLVKQSADAPIRIGVPFMHSMHVALLRFLIKQSGLNPAEVVDFSVAPPFVLAEVLKSGEVDGVFVGAPWGAQITDSGTGSLALNGSAIWAAAPEKVLGVRHEWGERNKTVLHRLIRAIYRAQLWIERPSSQDTLCEILARSKYVGIQADLIQQAFSGQMVLDAKGRVGHDPLALRIGGSSVGFPWISAAIWIAQNEASAWGVDEKWAIETAKNCFRPDIYRDALMSISTPMPDGNSKVEGTLNERQTINAAQDYYLGPDRFYDGSVFDPK</sequence>
<dbReference type="PANTHER" id="PTHR30024:SF43">
    <property type="entry name" value="BLL4572 PROTEIN"/>
    <property type="match status" value="1"/>
</dbReference>
<evidence type="ECO:0000256" key="2">
    <source>
        <dbReference type="ARBA" id="ARBA00022448"/>
    </source>
</evidence>
<keyword evidence="3" id="KW-1003">Cell membrane</keyword>
<evidence type="ECO:0000256" key="4">
    <source>
        <dbReference type="ARBA" id="ARBA00022519"/>
    </source>
</evidence>
<evidence type="ECO:0000256" key="3">
    <source>
        <dbReference type="ARBA" id="ARBA00022475"/>
    </source>
</evidence>
<keyword evidence="2" id="KW-0813">Transport</keyword>
<dbReference type="EMBL" id="BMZF01000001">
    <property type="protein sequence ID" value="GHA43487.1"/>
    <property type="molecule type" value="Genomic_DNA"/>
</dbReference>
<dbReference type="Gene3D" id="3.40.190.10">
    <property type="entry name" value="Periplasmic binding protein-like II"/>
    <property type="match status" value="2"/>
</dbReference>
<dbReference type="InterPro" id="IPR044527">
    <property type="entry name" value="NrtA/CpmA_ABC-bd_dom"/>
</dbReference>
<gene>
    <name evidence="6" type="ORF">GCM10008927_05230</name>
</gene>
<protein>
    <submittedName>
        <fullName evidence="6">Nitrate transporter</fullName>
    </submittedName>
</protein>
<dbReference type="Pfam" id="PF13379">
    <property type="entry name" value="NMT1_2"/>
    <property type="match status" value="1"/>
</dbReference>
<keyword evidence="5" id="KW-0472">Membrane</keyword>
<comment type="caution">
    <text evidence="6">The sequence shown here is derived from an EMBL/GenBank/DDBJ whole genome shotgun (WGS) entry which is preliminary data.</text>
</comment>
<keyword evidence="4" id="KW-0997">Cell inner membrane</keyword>
<evidence type="ECO:0000313" key="7">
    <source>
        <dbReference type="Proteomes" id="UP000634455"/>
    </source>
</evidence>
<dbReference type="SUPFAM" id="SSF53850">
    <property type="entry name" value="Periplasmic binding protein-like II"/>
    <property type="match status" value="1"/>
</dbReference>
<name>A0ABQ3CTR2_9RHOB</name>
<dbReference type="Proteomes" id="UP000634455">
    <property type="component" value="Unassembled WGS sequence"/>
</dbReference>
<accession>A0ABQ3CTR2</accession>
<evidence type="ECO:0000256" key="1">
    <source>
        <dbReference type="ARBA" id="ARBA00004308"/>
    </source>
</evidence>
<proteinExistence type="predicted"/>
<dbReference type="CDD" id="cd13553">
    <property type="entry name" value="PBP2_NrtA_CpmA_like"/>
    <property type="match status" value="1"/>
</dbReference>